<gene>
    <name evidence="1" type="ORF">ACFFTL_45585</name>
</gene>
<evidence type="ECO:0000313" key="2">
    <source>
        <dbReference type="Proteomes" id="UP001589710"/>
    </source>
</evidence>
<organism evidence="1 2">
    <name type="scientific">Streptomyces yanii</name>
    <dbReference type="NCBI Taxonomy" id="78510"/>
    <lineage>
        <taxon>Bacteria</taxon>
        <taxon>Bacillati</taxon>
        <taxon>Actinomycetota</taxon>
        <taxon>Actinomycetes</taxon>
        <taxon>Kitasatosporales</taxon>
        <taxon>Streptomycetaceae</taxon>
        <taxon>Streptomyces</taxon>
    </lineage>
</organism>
<comment type="caution">
    <text evidence="1">The sequence shown here is derived from an EMBL/GenBank/DDBJ whole genome shotgun (WGS) entry which is preliminary data.</text>
</comment>
<accession>A0ABV5RN62</accession>
<evidence type="ECO:0000313" key="1">
    <source>
        <dbReference type="EMBL" id="MFB9579334.1"/>
    </source>
</evidence>
<dbReference type="RefSeq" id="WP_345516575.1">
    <property type="nucleotide sequence ID" value="NZ_BAAAXD010000038.1"/>
</dbReference>
<dbReference type="EMBL" id="JBHMCG010000220">
    <property type="protein sequence ID" value="MFB9579334.1"/>
    <property type="molecule type" value="Genomic_DNA"/>
</dbReference>
<protein>
    <submittedName>
        <fullName evidence="1">Uncharacterized protein</fullName>
    </submittedName>
</protein>
<name>A0ABV5RN62_9ACTN</name>
<keyword evidence="2" id="KW-1185">Reference proteome</keyword>
<proteinExistence type="predicted"/>
<sequence length="55" mass="5612">MEAATLSSMAATVSGGQMPVPVCVDGRLAAGYVVVHQLRIDDVGDRNDGCRAPPG</sequence>
<reference evidence="1 2" key="1">
    <citation type="submission" date="2024-09" db="EMBL/GenBank/DDBJ databases">
        <authorList>
            <person name="Sun Q."/>
            <person name="Mori K."/>
        </authorList>
    </citation>
    <scope>NUCLEOTIDE SEQUENCE [LARGE SCALE GENOMIC DNA]</scope>
    <source>
        <strain evidence="1 2">JCM 3331</strain>
    </source>
</reference>
<dbReference type="Proteomes" id="UP001589710">
    <property type="component" value="Unassembled WGS sequence"/>
</dbReference>